<evidence type="ECO:0000256" key="3">
    <source>
        <dbReference type="ARBA" id="ARBA00022833"/>
    </source>
</evidence>
<dbReference type="AlphaFoldDB" id="A0A6A3LQC3"/>
<accession>A0A6A3LQC3</accession>
<evidence type="ECO:0000256" key="4">
    <source>
        <dbReference type="PROSITE-ProRule" id="PRU00134"/>
    </source>
</evidence>
<comment type="caution">
    <text evidence="6">The sequence shown here is derived from an EMBL/GenBank/DDBJ whole genome shotgun (WGS) entry which is preliminary data.</text>
</comment>
<dbReference type="GO" id="GO:0008270">
    <property type="term" value="F:zinc ion binding"/>
    <property type="evidence" value="ECO:0007669"/>
    <property type="project" value="UniProtKB-KW"/>
</dbReference>
<organism evidence="6 9">
    <name type="scientific">Phytophthora fragariae</name>
    <dbReference type="NCBI Taxonomy" id="53985"/>
    <lineage>
        <taxon>Eukaryota</taxon>
        <taxon>Sar</taxon>
        <taxon>Stramenopiles</taxon>
        <taxon>Oomycota</taxon>
        <taxon>Peronosporomycetes</taxon>
        <taxon>Peronosporales</taxon>
        <taxon>Peronosporaceae</taxon>
        <taxon>Phytophthora</taxon>
    </lineage>
</organism>
<evidence type="ECO:0000313" key="7">
    <source>
        <dbReference type="EMBL" id="KAE9244500.1"/>
    </source>
</evidence>
<dbReference type="InterPro" id="IPR002893">
    <property type="entry name" value="Znf_MYND"/>
</dbReference>
<gene>
    <name evidence="7" type="ORF">PF002_g7725</name>
    <name evidence="6" type="ORF">PF011_g5439</name>
</gene>
<dbReference type="EMBL" id="QXFW01000213">
    <property type="protein sequence ID" value="KAE9020355.1"/>
    <property type="molecule type" value="Genomic_DNA"/>
</dbReference>
<keyword evidence="1" id="KW-0479">Metal-binding</keyword>
<feature type="domain" description="MYND-type" evidence="5">
    <location>
        <begin position="9"/>
        <end position="46"/>
    </location>
</feature>
<protein>
    <recommendedName>
        <fullName evidence="5">MYND-type domain-containing protein</fullName>
    </recommendedName>
</protein>
<dbReference type="SUPFAM" id="SSF144232">
    <property type="entry name" value="HIT/MYND zinc finger-like"/>
    <property type="match status" value="1"/>
</dbReference>
<evidence type="ECO:0000313" key="6">
    <source>
        <dbReference type="EMBL" id="KAE9020355.1"/>
    </source>
</evidence>
<dbReference type="PROSITE" id="PS50865">
    <property type="entry name" value="ZF_MYND_2"/>
    <property type="match status" value="1"/>
</dbReference>
<keyword evidence="3" id="KW-0862">Zinc</keyword>
<dbReference type="PROSITE" id="PS01360">
    <property type="entry name" value="ZF_MYND_1"/>
    <property type="match status" value="1"/>
</dbReference>
<sequence length="299" mass="33823">MSSTTGRACPICGKTESLKHCASCKRVSYCSREHQRQHWKVHRAECTHRPKQSSDKSSPSAIDNNMVVVVEIKSGQGDGLANPMVKHLFDSLIEAKSYIQERLGYARLEDMKEFTEMPFLTEFMKFSSASLYVDPRCNAFPPLVGELIRQRLQPLLQAQIFSLYEEVNSRYYCYGPEGASDMNAMVIFFGCNIDDGLTRFLNARGDAFFIGATAEHQPVTSNILYGAAHFLRDAMTCYSDDEMTEEKRNETFAMWSSQYSRGAWQPASGNGGVDLYDTNPFHRVVGWPIVDHRSGKNFQ</sequence>
<evidence type="ECO:0000256" key="2">
    <source>
        <dbReference type="ARBA" id="ARBA00022771"/>
    </source>
</evidence>
<keyword evidence="2 4" id="KW-0863">Zinc-finger</keyword>
<dbReference type="Proteomes" id="UP000460718">
    <property type="component" value="Unassembled WGS sequence"/>
</dbReference>
<name>A0A6A3LQC3_9STRA</name>
<reference evidence="6 9" key="1">
    <citation type="submission" date="2018-09" db="EMBL/GenBank/DDBJ databases">
        <title>Genomic investigation of the strawberry pathogen Phytophthora fragariae indicates pathogenicity is determined by transcriptional variation in three key races.</title>
        <authorList>
            <person name="Adams T.M."/>
            <person name="Armitage A.D."/>
            <person name="Sobczyk M.K."/>
            <person name="Bates H.J."/>
            <person name="Dunwell J.M."/>
            <person name="Nellist C.F."/>
            <person name="Harrison R.J."/>
        </authorList>
    </citation>
    <scope>NUCLEOTIDE SEQUENCE [LARGE SCALE GENOMIC DNA]</scope>
    <source>
        <strain evidence="7 8">BC-1</strain>
        <strain evidence="6 9">SCRP245</strain>
    </source>
</reference>
<evidence type="ECO:0000313" key="9">
    <source>
        <dbReference type="Proteomes" id="UP000460718"/>
    </source>
</evidence>
<evidence type="ECO:0000259" key="5">
    <source>
        <dbReference type="PROSITE" id="PS50865"/>
    </source>
</evidence>
<dbReference type="Gene3D" id="6.10.140.2220">
    <property type="match status" value="1"/>
</dbReference>
<evidence type="ECO:0000313" key="8">
    <source>
        <dbReference type="Proteomes" id="UP000440367"/>
    </source>
</evidence>
<evidence type="ECO:0000256" key="1">
    <source>
        <dbReference type="ARBA" id="ARBA00022723"/>
    </source>
</evidence>
<dbReference type="Proteomes" id="UP000440367">
    <property type="component" value="Unassembled WGS sequence"/>
</dbReference>
<dbReference type="Pfam" id="PF01753">
    <property type="entry name" value="zf-MYND"/>
    <property type="match status" value="1"/>
</dbReference>
<dbReference type="EMBL" id="QXGD01000291">
    <property type="protein sequence ID" value="KAE9244500.1"/>
    <property type="molecule type" value="Genomic_DNA"/>
</dbReference>
<proteinExistence type="predicted"/>